<gene>
    <name evidence="1" type="ORF">VZC37_00055</name>
</gene>
<reference evidence="1 2" key="1">
    <citation type="submission" date="2024-01" db="EMBL/GenBank/DDBJ databases">
        <title>Draft genome sequence of Gordonia sp. LSe1-13.</title>
        <authorList>
            <person name="Suphannarot A."/>
            <person name="Mingma R."/>
        </authorList>
    </citation>
    <scope>NUCLEOTIDE SEQUENCE [LARGE SCALE GENOMIC DNA]</scope>
    <source>
        <strain evidence="1 2">LSe1-13</strain>
    </source>
</reference>
<dbReference type="InterPro" id="IPR019675">
    <property type="entry name" value="DUF2550"/>
</dbReference>
<accession>A0ABU7M6I2</accession>
<evidence type="ECO:0000313" key="1">
    <source>
        <dbReference type="EMBL" id="MEE3848703.1"/>
    </source>
</evidence>
<proteinExistence type="predicted"/>
<keyword evidence="2" id="KW-1185">Reference proteome</keyword>
<dbReference type="RefSeq" id="WP_330430379.1">
    <property type="nucleotide sequence ID" value="NZ_JAZDUF010000001.1"/>
</dbReference>
<dbReference type="Proteomes" id="UP001347146">
    <property type="component" value="Unassembled WGS sequence"/>
</dbReference>
<dbReference type="Pfam" id="PF10739">
    <property type="entry name" value="DUF2550"/>
    <property type="match status" value="1"/>
</dbReference>
<dbReference type="EMBL" id="JAZDUF010000001">
    <property type="protein sequence ID" value="MEE3848703.1"/>
    <property type="molecule type" value="Genomic_DNA"/>
</dbReference>
<name>A0ABU7M6I2_9ACTN</name>
<evidence type="ECO:0000313" key="2">
    <source>
        <dbReference type="Proteomes" id="UP001347146"/>
    </source>
</evidence>
<comment type="caution">
    <text evidence="1">The sequence shown here is derived from an EMBL/GenBank/DDBJ whole genome shotgun (WGS) entry which is preliminary data.</text>
</comment>
<protein>
    <submittedName>
        <fullName evidence="1">DUF2550 domain-containing protein</fullName>
    </submittedName>
</protein>
<organism evidence="1 2">
    <name type="scientific">Gordonia sesuvii</name>
    <dbReference type="NCBI Taxonomy" id="3116777"/>
    <lineage>
        <taxon>Bacteria</taxon>
        <taxon>Bacillati</taxon>
        <taxon>Actinomycetota</taxon>
        <taxon>Actinomycetes</taxon>
        <taxon>Mycobacteriales</taxon>
        <taxon>Gordoniaceae</taxon>
        <taxon>Gordonia</taxon>
    </lineage>
</organism>
<sequence>MSFVAILLGVLLGVALLVCGLLAYRLSQLRRMGTPVLLRQIPAADDEGWRHGTVHYSDDALRYFRLTALRPGPTRTLVRQSIEITGRRRPFGSESDILEGMVILELGAGADDEGRAYELAMAPGGVTAFQSWLESRQSKRSQRPQRRRSA</sequence>